<reference evidence="1 2" key="1">
    <citation type="submission" date="2018-02" db="EMBL/GenBank/DDBJ databases">
        <title>Jeotgalibacillus proteolyticum sp. nov. a protease producing bacterium isolated from ocean sediments of Laizhou Bay.</title>
        <authorList>
            <person name="Li Y."/>
        </authorList>
    </citation>
    <scope>NUCLEOTIDE SEQUENCE [LARGE SCALE GENOMIC DNA]</scope>
    <source>
        <strain evidence="1 2">22-7</strain>
    </source>
</reference>
<dbReference type="AlphaFoldDB" id="A0A2S5GD62"/>
<proteinExistence type="predicted"/>
<name>A0A2S5GD62_9BACL</name>
<dbReference type="RefSeq" id="WP_104057726.1">
    <property type="nucleotide sequence ID" value="NZ_PREZ01000003.1"/>
</dbReference>
<dbReference type="EMBL" id="PREZ01000003">
    <property type="protein sequence ID" value="PPA70977.1"/>
    <property type="molecule type" value="Genomic_DNA"/>
</dbReference>
<accession>A0A2S5GD62</accession>
<organism evidence="1 2">
    <name type="scientific">Jeotgalibacillus proteolyticus</name>
    <dbReference type="NCBI Taxonomy" id="2082395"/>
    <lineage>
        <taxon>Bacteria</taxon>
        <taxon>Bacillati</taxon>
        <taxon>Bacillota</taxon>
        <taxon>Bacilli</taxon>
        <taxon>Bacillales</taxon>
        <taxon>Caryophanaceae</taxon>
        <taxon>Jeotgalibacillus</taxon>
    </lineage>
</organism>
<keyword evidence="2" id="KW-1185">Reference proteome</keyword>
<evidence type="ECO:0000313" key="2">
    <source>
        <dbReference type="Proteomes" id="UP000239047"/>
    </source>
</evidence>
<evidence type="ECO:0000313" key="1">
    <source>
        <dbReference type="EMBL" id="PPA70977.1"/>
    </source>
</evidence>
<protein>
    <submittedName>
        <fullName evidence="1">Uncharacterized protein</fullName>
    </submittedName>
</protein>
<dbReference type="Proteomes" id="UP000239047">
    <property type="component" value="Unassembled WGS sequence"/>
</dbReference>
<comment type="caution">
    <text evidence="1">The sequence shown here is derived from an EMBL/GenBank/DDBJ whole genome shotgun (WGS) entry which is preliminary data.</text>
</comment>
<gene>
    <name evidence="1" type="ORF">C4B60_09345</name>
</gene>
<sequence>MRVLKLLIGFVVLTFMLGIGPIESAGQFTGLDGKDSSFKIGQSITQDKAVQFANSSSPPKKVFLFEKPFFRLSPFSSGEPDFAPKRAPVIVQKGDADGFLTMIKYHSDFI</sequence>